<sequence>MSSMFTATDRRKRIATYGKSSRPPPASINWNDDAPSPERPRKKAGVPGGGLKKATAPASGGALKRPAALPLGKSTERSDYMSPSKLSSTGDVFDVPSDDELPPPKPLQRVRKVAPKQPSPADVFDIPSENESPPPPSLPRVKKTVPRHAPLTKATEKPLPKLNQTDSRATSKPTPPVRRAKTPQLEQEVRNSELKRSQVTNESTVSLKAASRATIPVPQSPGLKKAKSAYTQPQKKPRPEPIPEAGIWDIPSDDEGIRIQTSRKPRPAPIAKGKAPIRSRAASAQPSPGMHGESDDSNASRKRKRQGSFRENSFDAARMDQPKAVPQRSKKYQKKADNTSPGNDAGRGGENRNPLPTTKPEPPIYKPRRTKVRTAIPSTRPNIIQGQSSPAKLHGMLAVRPSPKTISNATPKPTMTNVSFEEDETMYDIQAPATPLARSTKPSTNGLVTPRQKDMLNKLLDDEPETVTPAMPSIRRLQLTDRRPGTLLSGLMRSSSDIPQTTFSRKARLVDTLTQNVDGQDSDEEDSGSESAEETDEDESTPNIMRSRKFSNAPQPANLFESTDPMEVDEEPPKNSQPSQTSLHTSQVTKVTYAQRRTYLEDDNPEDSFAAMLDLMDPTGGYVSKAQENVSDEEDDPSTQVRGIHELRTKGRTQKFQMEAQSAIDDISNNSRLGNSIRRTAMLEFANQMVNEDFLSQILDSALGQELLRSLTSNGEIVFDFAAAVTVVLILQKDPGYSGLEQIHQSSIMDTFETLLGLDADINRIAKERKTNLSKIGRESVEEFRTTVHGLPVWTTDKPDKVSPQIIALKGLELLVLGLRKAGSTEALVKETVISKLVEIVSGPCGQLKTGKQSSQDLLILDIAFSIMESVALSKEKQNTWSNDTIRRLVECVPALFGTIDRSPIKFALRLCMNLTNNKPKACATFAGPHFVRPLVTAISHNFERLANVVEEEQRIEVLDTLILSLGTMINLAEFSDQARASVVEGGDELVDALAGIFLEGSERAARADSMEESQSSVTIGYLTVLLGNLCLNDIVREKIKARLPGQKIDVLVEQVKEFVRYHERVDRMTDQFEGAEGRETWHTFTMRLMLVVERLEKTE</sequence>
<feature type="compositionally biased region" description="Basic and acidic residues" evidence="2">
    <location>
        <begin position="187"/>
        <end position="196"/>
    </location>
</feature>
<feature type="domain" description="Wings apart-like protein C-terminal" evidence="3">
    <location>
        <begin position="640"/>
        <end position="979"/>
    </location>
</feature>
<feature type="compositionally biased region" description="Polar residues" evidence="2">
    <location>
        <begin position="162"/>
        <end position="172"/>
    </location>
</feature>
<dbReference type="InterPro" id="IPR022771">
    <property type="entry name" value="WAPL_C"/>
</dbReference>
<evidence type="ECO:0000313" key="5">
    <source>
        <dbReference type="Proteomes" id="UP000799779"/>
    </source>
</evidence>
<keyword evidence="5" id="KW-1185">Reference proteome</keyword>
<evidence type="ECO:0000256" key="1">
    <source>
        <dbReference type="ARBA" id="ARBA00006854"/>
    </source>
</evidence>
<feature type="region of interest" description="Disordered" evidence="2">
    <location>
        <begin position="1"/>
        <end position="396"/>
    </location>
</feature>
<dbReference type="InterPro" id="IPR011989">
    <property type="entry name" value="ARM-like"/>
</dbReference>
<comment type="similarity">
    <text evidence="1">Belongs to the WAPL family.</text>
</comment>
<protein>
    <recommendedName>
        <fullName evidence="3">Wings apart-like protein C-terminal domain-containing protein</fullName>
    </recommendedName>
</protein>
<reference evidence="4" key="1">
    <citation type="journal article" date="2020" name="Stud. Mycol.">
        <title>101 Dothideomycetes genomes: a test case for predicting lifestyles and emergence of pathogens.</title>
        <authorList>
            <person name="Haridas S."/>
            <person name="Albert R."/>
            <person name="Binder M."/>
            <person name="Bloem J."/>
            <person name="Labutti K."/>
            <person name="Salamov A."/>
            <person name="Andreopoulos B."/>
            <person name="Baker S."/>
            <person name="Barry K."/>
            <person name="Bills G."/>
            <person name="Bluhm B."/>
            <person name="Cannon C."/>
            <person name="Castanera R."/>
            <person name="Culley D."/>
            <person name="Daum C."/>
            <person name="Ezra D."/>
            <person name="Gonzalez J."/>
            <person name="Henrissat B."/>
            <person name="Kuo A."/>
            <person name="Liang C."/>
            <person name="Lipzen A."/>
            <person name="Lutzoni F."/>
            <person name="Magnuson J."/>
            <person name="Mondo S."/>
            <person name="Nolan M."/>
            <person name="Ohm R."/>
            <person name="Pangilinan J."/>
            <person name="Park H.-J."/>
            <person name="Ramirez L."/>
            <person name="Alfaro M."/>
            <person name="Sun H."/>
            <person name="Tritt A."/>
            <person name="Yoshinaga Y."/>
            <person name="Zwiers L.-H."/>
            <person name="Turgeon B."/>
            <person name="Goodwin S."/>
            <person name="Spatafora J."/>
            <person name="Crous P."/>
            <person name="Grigoriev I."/>
        </authorList>
    </citation>
    <scope>NUCLEOTIDE SEQUENCE</scope>
    <source>
        <strain evidence="4">CBS 123094</strain>
    </source>
</reference>
<dbReference type="Gene3D" id="1.25.10.10">
    <property type="entry name" value="Leucine-rich Repeat Variant"/>
    <property type="match status" value="1"/>
</dbReference>
<feature type="compositionally biased region" description="Polar residues" evidence="2">
    <location>
        <begin position="376"/>
        <end position="390"/>
    </location>
</feature>
<gene>
    <name evidence="4" type="ORF">P154DRAFT_602401</name>
</gene>
<dbReference type="PANTHER" id="PTHR22100:SF13">
    <property type="entry name" value="WINGS APART-LIKE PROTEIN HOMOLOG"/>
    <property type="match status" value="1"/>
</dbReference>
<dbReference type="Pfam" id="PF07814">
    <property type="entry name" value="WAPL"/>
    <property type="match status" value="1"/>
</dbReference>
<feature type="compositionally biased region" description="Acidic residues" evidence="2">
    <location>
        <begin position="520"/>
        <end position="540"/>
    </location>
</feature>
<dbReference type="AlphaFoldDB" id="A0A6A5WAC3"/>
<evidence type="ECO:0000313" key="4">
    <source>
        <dbReference type="EMBL" id="KAF1998863.1"/>
    </source>
</evidence>
<dbReference type="EMBL" id="ML977600">
    <property type="protein sequence ID" value="KAF1998863.1"/>
    <property type="molecule type" value="Genomic_DNA"/>
</dbReference>
<feature type="region of interest" description="Disordered" evidence="2">
    <location>
        <begin position="460"/>
        <end position="589"/>
    </location>
</feature>
<feature type="compositionally biased region" description="Polar residues" evidence="2">
    <location>
        <begin position="574"/>
        <end position="589"/>
    </location>
</feature>
<feature type="compositionally biased region" description="Polar residues" evidence="2">
    <location>
        <begin position="492"/>
        <end position="504"/>
    </location>
</feature>
<evidence type="ECO:0000259" key="3">
    <source>
        <dbReference type="Pfam" id="PF07814"/>
    </source>
</evidence>
<accession>A0A6A5WAC3</accession>
<evidence type="ECO:0000256" key="2">
    <source>
        <dbReference type="SAM" id="MobiDB-lite"/>
    </source>
</evidence>
<proteinExistence type="inferred from homology"/>
<feature type="compositionally biased region" description="Polar residues" evidence="2">
    <location>
        <begin position="197"/>
        <end position="206"/>
    </location>
</feature>
<dbReference type="PANTHER" id="PTHR22100">
    <property type="entry name" value="WINGS APART-LIKE PROTEIN HOMOLOG"/>
    <property type="match status" value="1"/>
</dbReference>
<dbReference type="Proteomes" id="UP000799779">
    <property type="component" value="Unassembled WGS sequence"/>
</dbReference>
<name>A0A6A5WAC3_9PLEO</name>
<organism evidence="4 5">
    <name type="scientific">Amniculicola lignicola CBS 123094</name>
    <dbReference type="NCBI Taxonomy" id="1392246"/>
    <lineage>
        <taxon>Eukaryota</taxon>
        <taxon>Fungi</taxon>
        <taxon>Dikarya</taxon>
        <taxon>Ascomycota</taxon>
        <taxon>Pezizomycotina</taxon>
        <taxon>Dothideomycetes</taxon>
        <taxon>Pleosporomycetidae</taxon>
        <taxon>Pleosporales</taxon>
        <taxon>Amniculicolaceae</taxon>
        <taxon>Amniculicola</taxon>
    </lineage>
</organism>
<dbReference type="InterPro" id="IPR039874">
    <property type="entry name" value="WAPL"/>
</dbReference>
<dbReference type="OrthoDB" id="78088at2759"/>